<dbReference type="GO" id="GO:0006605">
    <property type="term" value="P:protein targeting"/>
    <property type="evidence" value="ECO:0007669"/>
    <property type="project" value="UniProtKB-UniRule"/>
</dbReference>
<evidence type="ECO:0000256" key="17">
    <source>
        <dbReference type="SAM" id="Coils"/>
    </source>
</evidence>
<dbReference type="InterPro" id="IPR011130">
    <property type="entry name" value="SecA_preprotein_X-link_dom"/>
</dbReference>
<evidence type="ECO:0000256" key="15">
    <source>
        <dbReference type="ARBA" id="ARBA00023136"/>
    </source>
</evidence>
<dbReference type="GO" id="GO:0065002">
    <property type="term" value="P:intracellular protein transmembrane transport"/>
    <property type="evidence" value="ECO:0007669"/>
    <property type="project" value="UniProtKB-UniRule"/>
</dbReference>
<keyword evidence="15 16" id="KW-0472">Membrane</keyword>
<dbReference type="CDD" id="cd17928">
    <property type="entry name" value="DEXDc_SecA"/>
    <property type="match status" value="1"/>
</dbReference>
<dbReference type="InterPro" id="IPR004027">
    <property type="entry name" value="SEC_C_motif"/>
</dbReference>
<keyword evidence="10" id="KW-0862">Zinc</keyword>
<feature type="compositionally biased region" description="Basic and acidic residues" evidence="18">
    <location>
        <begin position="1097"/>
        <end position="1108"/>
    </location>
</feature>
<dbReference type="Pfam" id="PF02810">
    <property type="entry name" value="SEC-C"/>
    <property type="match status" value="1"/>
</dbReference>
<dbReference type="InterPro" id="IPR014018">
    <property type="entry name" value="SecA_motor_DEAD"/>
</dbReference>
<dbReference type="EMBL" id="VUNG01000034">
    <property type="protein sequence ID" value="MST85309.1"/>
    <property type="molecule type" value="Genomic_DNA"/>
</dbReference>
<dbReference type="InterPro" id="IPR036670">
    <property type="entry name" value="SecA_X-link_sf"/>
</dbReference>
<evidence type="ECO:0000256" key="5">
    <source>
        <dbReference type="ARBA" id="ARBA00022475"/>
    </source>
</evidence>
<dbReference type="InterPro" id="IPR027417">
    <property type="entry name" value="P-loop_NTPase"/>
</dbReference>
<evidence type="ECO:0000259" key="19">
    <source>
        <dbReference type="PROSITE" id="PS51192"/>
    </source>
</evidence>
<keyword evidence="11 16" id="KW-0067">ATP-binding</keyword>
<keyword evidence="9 16" id="KW-0547">Nucleotide-binding</keyword>
<feature type="compositionally biased region" description="Basic residues" evidence="18">
    <location>
        <begin position="1155"/>
        <end position="1165"/>
    </location>
</feature>
<dbReference type="PROSITE" id="PS51192">
    <property type="entry name" value="HELICASE_ATP_BIND_1"/>
    <property type="match status" value="1"/>
</dbReference>
<dbReference type="SUPFAM" id="SSF81767">
    <property type="entry name" value="Pre-protein crosslinking domain of SecA"/>
    <property type="match status" value="1"/>
</dbReference>
<dbReference type="InterPro" id="IPR011116">
    <property type="entry name" value="SecA_Wing/Scaffold"/>
</dbReference>
<keyword evidence="17" id="KW-0175">Coiled coil</keyword>
<evidence type="ECO:0000256" key="13">
    <source>
        <dbReference type="ARBA" id="ARBA00022967"/>
    </source>
</evidence>
<reference evidence="22 23" key="1">
    <citation type="submission" date="2019-08" db="EMBL/GenBank/DDBJ databases">
        <title>In-depth cultivation of the pig gut microbiome towards novel bacterial diversity and tailored functional studies.</title>
        <authorList>
            <person name="Wylensek D."/>
            <person name="Hitch T.C.A."/>
            <person name="Clavel T."/>
        </authorList>
    </citation>
    <scope>NUCLEOTIDE SEQUENCE [LARGE SCALE GENOMIC DNA]</scope>
    <source>
        <strain evidence="22 23">LKV-178-WT-2A</strain>
    </source>
</reference>
<dbReference type="Pfam" id="PF01043">
    <property type="entry name" value="SecA_PP_bind"/>
    <property type="match status" value="1"/>
</dbReference>
<dbReference type="SUPFAM" id="SSF81886">
    <property type="entry name" value="Helical scaffold and wing domains of SecA"/>
    <property type="match status" value="1"/>
</dbReference>
<dbReference type="GO" id="GO:0005829">
    <property type="term" value="C:cytosol"/>
    <property type="evidence" value="ECO:0007669"/>
    <property type="project" value="TreeGrafter"/>
</dbReference>
<evidence type="ECO:0000256" key="12">
    <source>
        <dbReference type="ARBA" id="ARBA00022927"/>
    </source>
</evidence>
<evidence type="ECO:0000313" key="22">
    <source>
        <dbReference type="EMBL" id="MST85309.1"/>
    </source>
</evidence>
<feature type="domain" description="Helicase ATP-binding" evidence="19">
    <location>
        <begin position="179"/>
        <end position="338"/>
    </location>
</feature>
<comment type="cofactor">
    <cofactor evidence="1">
        <name>Zn(2+)</name>
        <dbReference type="ChEBI" id="CHEBI:29105"/>
    </cofactor>
</comment>
<dbReference type="FunFam" id="3.40.50.300:FF:000246">
    <property type="entry name" value="Preprotein translocase subunit SecA"/>
    <property type="match status" value="1"/>
</dbReference>
<dbReference type="GO" id="GO:0043952">
    <property type="term" value="P:protein transport by the Sec complex"/>
    <property type="evidence" value="ECO:0007669"/>
    <property type="project" value="TreeGrafter"/>
</dbReference>
<keyword evidence="5 16" id="KW-1003">Cell membrane</keyword>
<feature type="domain" description="Helicase C-terminal" evidence="20">
    <location>
        <begin position="674"/>
        <end position="853"/>
    </location>
</feature>
<evidence type="ECO:0000256" key="3">
    <source>
        <dbReference type="ARBA" id="ARBA00007650"/>
    </source>
</evidence>
<gene>
    <name evidence="16" type="primary">secA</name>
    <name evidence="22" type="ORF">FYJ73_11635</name>
</gene>
<feature type="coiled-coil region" evidence="17">
    <location>
        <begin position="336"/>
        <end position="370"/>
    </location>
</feature>
<comment type="subunit">
    <text evidence="16">Monomer and homodimer. Part of the essential Sec protein translocation apparatus which comprises SecA, SecYEG and auxiliary proteins SecDF. Other proteins may also be involved.</text>
</comment>
<name>A0A7K0KHG1_9BACT</name>
<keyword evidence="8" id="KW-0479">Metal-binding</keyword>
<dbReference type="Pfam" id="PF07516">
    <property type="entry name" value="SecA_SW"/>
    <property type="match status" value="1"/>
</dbReference>
<dbReference type="PANTHER" id="PTHR30612:SF0">
    <property type="entry name" value="CHLOROPLAST PROTEIN-TRANSPORTING ATPASE"/>
    <property type="match status" value="1"/>
</dbReference>
<evidence type="ECO:0000256" key="1">
    <source>
        <dbReference type="ARBA" id="ARBA00001947"/>
    </source>
</evidence>
<dbReference type="EC" id="7.4.2.8" evidence="16"/>
<dbReference type="RefSeq" id="WP_154534895.1">
    <property type="nucleotide sequence ID" value="NZ_VUNG01000034.1"/>
</dbReference>
<keyword evidence="7" id="KW-0997">Cell inner membrane</keyword>
<dbReference type="SMART" id="SM00957">
    <property type="entry name" value="SecA_DEAD"/>
    <property type="match status" value="1"/>
</dbReference>
<comment type="function">
    <text evidence="16">Part of the Sec protein translocase complex. Interacts with the SecYEG preprotein conducting channel. Has a central role in coupling the hydrolysis of ATP to the transfer of proteins into and across the cell membrane, serving as an ATP-driven molecular motor driving the stepwise translocation of polypeptide chains across the membrane.</text>
</comment>
<evidence type="ECO:0000256" key="9">
    <source>
        <dbReference type="ARBA" id="ARBA00022741"/>
    </source>
</evidence>
<dbReference type="InterPro" id="IPR001650">
    <property type="entry name" value="Helicase_C-like"/>
</dbReference>
<dbReference type="GO" id="GO:0005886">
    <property type="term" value="C:plasma membrane"/>
    <property type="evidence" value="ECO:0007669"/>
    <property type="project" value="UniProtKB-SubCell"/>
</dbReference>
<dbReference type="InterPro" id="IPR000185">
    <property type="entry name" value="SecA"/>
</dbReference>
<dbReference type="PROSITE" id="PS51194">
    <property type="entry name" value="HELICASE_CTER"/>
    <property type="match status" value="1"/>
</dbReference>
<keyword evidence="13 16" id="KW-1278">Translocase</keyword>
<sequence>MNFNKILKSLFGDKSSRDMKLIQPLVEKVKQAYPDIAKLSNDELRAKSKEIRDYVQGAAKPYQEKIAELKAKIEETPIDEREPIFNEIDKQDKEMLDALENALNEVMPVAFSIVKDTARRFSENEETVVTATDFDRELAANPANDFITIDGDKAIYHNEWTAGGNKIKWNMVHYDVQLFGGIALHQGKIAEMATGEGKTLVGTLPVFLNALTGNGVHMVTVNDYLAKRDSEWMGPLYEFHGLSVDCIDKHQPNSPARRKAYQADITFGTNNEFGFDYLRDNMALSPSDLVQRRHNFAIVDEVDSVLIDDARTPLIISGPIPKGDDQMYEEYQPLVERLYEVQRKQATELLAEARQKITEGREKNDQKEIEDGFLCLFRSYKALPKNKALIKYLSEEGIKAGLQKTEEIYMENNNRLMPQAIEPLYFVVDEKLNSADLTDKGTDWLSKQVNDKNLFVLPDIAAELSALEGDKTLSDQDRLDKKDDLLNHYAVQSDRVHTLQQLLKAYTMFNKDDEYVVMDGEVKIVDEQTGRIMEGRRWSDGLHQAIEAKEHVKVEAATQTFATITLQNYFRMYHKLAGMTGTASTEAGEFWDIYKLDVVEIPTNKPVIRNDMDDRVYKTNREKYRAVIEEIENMRVQGRPSLVGTTSVEISELLSKMLTMRKIPHQVLNAKLHQKEAMIVAEAGKSTKGMVWVASDGRAFTDKPTTLRYEQQLIDAADKGVKGADTSLKGQRAEDNIHNEERMLGAVTIATNMAGRGTDIKLTPEVKAAGGLAIIGTTRHESRRVDRQLRGRAGRQGDPGSSVFYVSLEDDLMRKFGSERIAKVMDRLGFEDGERIESPMISRSIERAQKKVEENNFGIRKHLLEYDDVMNKQRSVIYEKRRHALMGERIGMDIANVLWDRVVNIIENNDFKGAKESFFEVLSMEIPFDEAEYESTSKGDLEERAFQDAMAAFKRKTDRIQSDAYPVIKQVYETQGDVYQYILVPITDGRHVVNLRVNLKEAYETEAKNVVKEFEKFVMLHIIDDDWKENLRQLDELRHSVQNASYEQKDPLLVFKLESAKLWDSMIDDMNTRVASFLMRGQIPVQVQSQQVQEAAPEEHAQRYQEQKDDIDEIERAQQQAAQQDTRGGAEQHRQPIIREKMPRPNDPCPCGSGKKFKNCHGKGL</sequence>
<evidence type="ECO:0000259" key="21">
    <source>
        <dbReference type="PROSITE" id="PS51196"/>
    </source>
</evidence>
<feature type="compositionally biased region" description="Basic and acidic residues" evidence="18">
    <location>
        <begin position="1128"/>
        <end position="1144"/>
    </location>
</feature>
<feature type="binding site" evidence="16">
    <location>
        <position position="177"/>
    </location>
    <ligand>
        <name>ATP</name>
        <dbReference type="ChEBI" id="CHEBI:30616"/>
    </ligand>
</feature>
<evidence type="ECO:0000313" key="23">
    <source>
        <dbReference type="Proteomes" id="UP000438914"/>
    </source>
</evidence>
<keyword evidence="23" id="KW-1185">Reference proteome</keyword>
<dbReference type="AlphaFoldDB" id="A0A7K0KHG1"/>
<dbReference type="SUPFAM" id="SSF52540">
    <property type="entry name" value="P-loop containing nucleoside triphosphate hydrolases"/>
    <property type="match status" value="3"/>
</dbReference>
<dbReference type="Pfam" id="PF07517">
    <property type="entry name" value="SecA_DEAD"/>
    <property type="match status" value="1"/>
</dbReference>
<dbReference type="GO" id="GO:0005524">
    <property type="term" value="F:ATP binding"/>
    <property type="evidence" value="ECO:0007669"/>
    <property type="project" value="UniProtKB-UniRule"/>
</dbReference>
<comment type="similarity">
    <text evidence="3 16">Belongs to the SecA family.</text>
</comment>
<keyword evidence="6 16" id="KW-0963">Cytoplasm</keyword>
<comment type="caution">
    <text evidence="22">The sequence shown here is derived from an EMBL/GenBank/DDBJ whole genome shotgun (WGS) entry which is preliminary data.</text>
</comment>
<dbReference type="InterPro" id="IPR044722">
    <property type="entry name" value="SecA_SF2_C"/>
</dbReference>
<comment type="subcellular location">
    <subcellularLocation>
        <location evidence="16">Cell membrane</location>
        <topology evidence="16">Peripheral membrane protein</topology>
        <orientation evidence="16">Cytoplasmic side</orientation>
    </subcellularLocation>
    <subcellularLocation>
        <location evidence="16">Cytoplasm</location>
    </subcellularLocation>
    <subcellularLocation>
        <location evidence="2">Membrane</location>
        <topology evidence="2">Peripheral membrane protein</topology>
    </subcellularLocation>
    <text evidence="16">Distribution is 50-50.</text>
</comment>
<evidence type="ECO:0000256" key="2">
    <source>
        <dbReference type="ARBA" id="ARBA00004170"/>
    </source>
</evidence>
<evidence type="ECO:0000256" key="11">
    <source>
        <dbReference type="ARBA" id="ARBA00022840"/>
    </source>
</evidence>
<evidence type="ECO:0000256" key="14">
    <source>
        <dbReference type="ARBA" id="ARBA00023010"/>
    </source>
</evidence>
<dbReference type="InterPro" id="IPR011115">
    <property type="entry name" value="SecA_DEAD"/>
</dbReference>
<comment type="catalytic activity">
    <reaction evidence="16">
        <text>ATP + H2O + cellular proteinSide 1 = ADP + phosphate + cellular proteinSide 2.</text>
        <dbReference type="EC" id="7.4.2.8"/>
    </reaction>
</comment>
<proteinExistence type="inferred from homology"/>
<organism evidence="22 23">
    <name type="scientific">Hallella mizrahii</name>
    <dbReference type="NCBI Taxonomy" id="2606637"/>
    <lineage>
        <taxon>Bacteria</taxon>
        <taxon>Pseudomonadati</taxon>
        <taxon>Bacteroidota</taxon>
        <taxon>Bacteroidia</taxon>
        <taxon>Bacteroidales</taxon>
        <taxon>Prevotellaceae</taxon>
        <taxon>Hallella</taxon>
    </lineage>
</organism>
<dbReference type="GO" id="GO:0017038">
    <property type="term" value="P:protein import"/>
    <property type="evidence" value="ECO:0007669"/>
    <property type="project" value="InterPro"/>
</dbReference>
<feature type="region of interest" description="Disordered" evidence="18">
    <location>
        <begin position="1089"/>
        <end position="1108"/>
    </location>
</feature>
<dbReference type="GO" id="GO:0008564">
    <property type="term" value="F:protein-exporting ATPase activity"/>
    <property type="evidence" value="ECO:0007669"/>
    <property type="project" value="UniProtKB-EC"/>
</dbReference>
<evidence type="ECO:0000256" key="8">
    <source>
        <dbReference type="ARBA" id="ARBA00022723"/>
    </source>
</evidence>
<evidence type="ECO:0000256" key="18">
    <source>
        <dbReference type="SAM" id="MobiDB-lite"/>
    </source>
</evidence>
<feature type="binding site" evidence="16">
    <location>
        <position position="759"/>
    </location>
    <ligand>
        <name>ATP</name>
        <dbReference type="ChEBI" id="CHEBI:30616"/>
    </ligand>
</feature>
<feature type="domain" description="SecA family profile" evidence="21">
    <location>
        <begin position="4"/>
        <end position="837"/>
    </location>
</feature>
<dbReference type="FunFam" id="3.40.50.300:FF:000429">
    <property type="entry name" value="Preprotein translocase subunit SecA"/>
    <property type="match status" value="1"/>
</dbReference>
<dbReference type="SMART" id="SM00958">
    <property type="entry name" value="SecA_PP_bind"/>
    <property type="match status" value="1"/>
</dbReference>
<dbReference type="InterPro" id="IPR020937">
    <property type="entry name" value="SecA_CS"/>
</dbReference>
<keyword evidence="14 16" id="KW-0811">Translocation</keyword>
<feature type="binding site" evidence="16">
    <location>
        <begin position="195"/>
        <end position="199"/>
    </location>
    <ligand>
        <name>ATP</name>
        <dbReference type="ChEBI" id="CHEBI:30616"/>
    </ligand>
</feature>
<dbReference type="Gene3D" id="1.10.3060.10">
    <property type="entry name" value="Helical scaffold and wing domains of SecA"/>
    <property type="match status" value="1"/>
</dbReference>
<dbReference type="GO" id="GO:0031522">
    <property type="term" value="C:cell envelope Sec protein transport complex"/>
    <property type="evidence" value="ECO:0007669"/>
    <property type="project" value="TreeGrafter"/>
</dbReference>
<evidence type="ECO:0000256" key="16">
    <source>
        <dbReference type="HAMAP-Rule" id="MF_01382"/>
    </source>
</evidence>
<evidence type="ECO:0000256" key="7">
    <source>
        <dbReference type="ARBA" id="ARBA00022519"/>
    </source>
</evidence>
<keyword evidence="4 16" id="KW-0813">Transport</keyword>
<accession>A0A7K0KHG1</accession>
<evidence type="ECO:0000256" key="4">
    <source>
        <dbReference type="ARBA" id="ARBA00022448"/>
    </source>
</evidence>
<dbReference type="Pfam" id="PF21090">
    <property type="entry name" value="P-loop_SecA"/>
    <property type="match status" value="2"/>
</dbReference>
<dbReference type="InterPro" id="IPR014001">
    <property type="entry name" value="Helicase_ATP-bd"/>
</dbReference>
<evidence type="ECO:0000256" key="6">
    <source>
        <dbReference type="ARBA" id="ARBA00022490"/>
    </source>
</evidence>
<keyword evidence="12 16" id="KW-0653">Protein transport</keyword>
<evidence type="ECO:0000259" key="20">
    <source>
        <dbReference type="PROSITE" id="PS51194"/>
    </source>
</evidence>
<dbReference type="CDD" id="cd18803">
    <property type="entry name" value="SF2_C_secA"/>
    <property type="match status" value="1"/>
</dbReference>
<dbReference type="PRINTS" id="PR00906">
    <property type="entry name" value="SECA"/>
</dbReference>
<feature type="region of interest" description="Disordered" evidence="18">
    <location>
        <begin position="1115"/>
        <end position="1165"/>
    </location>
</feature>
<evidence type="ECO:0000256" key="10">
    <source>
        <dbReference type="ARBA" id="ARBA00022833"/>
    </source>
</evidence>
<dbReference type="PROSITE" id="PS01312">
    <property type="entry name" value="SECA"/>
    <property type="match status" value="1"/>
</dbReference>
<dbReference type="PANTHER" id="PTHR30612">
    <property type="entry name" value="SECA INNER MEMBRANE COMPONENT OF SEC PROTEIN SECRETION SYSTEM"/>
    <property type="match status" value="1"/>
</dbReference>
<dbReference type="InterPro" id="IPR036266">
    <property type="entry name" value="SecA_Wing/Scaffold_sf"/>
</dbReference>
<dbReference type="Proteomes" id="UP000438914">
    <property type="component" value="Unassembled WGS sequence"/>
</dbReference>
<dbReference type="Gene3D" id="3.40.50.300">
    <property type="entry name" value="P-loop containing nucleotide triphosphate hydrolases"/>
    <property type="match status" value="3"/>
</dbReference>
<protein>
    <recommendedName>
        <fullName evidence="16">Protein translocase subunit SecA</fullName>
        <ecNumber evidence="16">7.4.2.8</ecNumber>
    </recommendedName>
</protein>
<dbReference type="HAMAP" id="MF_01382">
    <property type="entry name" value="SecA"/>
    <property type="match status" value="1"/>
</dbReference>
<dbReference type="Gene3D" id="3.90.1440.10">
    <property type="entry name" value="SecA, preprotein cross-linking domain"/>
    <property type="match status" value="1"/>
</dbReference>
<dbReference type="GO" id="GO:0046872">
    <property type="term" value="F:metal ion binding"/>
    <property type="evidence" value="ECO:0007669"/>
    <property type="project" value="UniProtKB-KW"/>
</dbReference>
<dbReference type="PROSITE" id="PS51196">
    <property type="entry name" value="SECA_MOTOR_DEAD"/>
    <property type="match status" value="1"/>
</dbReference>